<dbReference type="GO" id="GO:0016787">
    <property type="term" value="F:hydrolase activity"/>
    <property type="evidence" value="ECO:0007669"/>
    <property type="project" value="UniProtKB-UniRule"/>
</dbReference>
<feature type="short sequence motif" description="DGA/G" evidence="2">
    <location>
        <begin position="178"/>
        <end position="180"/>
    </location>
</feature>
<gene>
    <name evidence="4" type="ORF">GPICK_00775</name>
</gene>
<dbReference type="GO" id="GO:0016042">
    <property type="term" value="P:lipid catabolic process"/>
    <property type="evidence" value="ECO:0007669"/>
    <property type="project" value="UniProtKB-UniRule"/>
</dbReference>
<feature type="active site" description="Nucleophile" evidence="2">
    <location>
        <position position="52"/>
    </location>
</feature>
<dbReference type="Pfam" id="PF01734">
    <property type="entry name" value="Patatin"/>
    <property type="match status" value="1"/>
</dbReference>
<dbReference type="PANTHER" id="PTHR46394">
    <property type="entry name" value="ANNEXIN"/>
    <property type="match status" value="1"/>
</dbReference>
<comment type="caution">
    <text evidence="2">Lacks conserved residue(s) required for the propagation of feature annotation.</text>
</comment>
<dbReference type="RefSeq" id="WP_039739647.1">
    <property type="nucleotide sequence ID" value="NZ_CP009788.1"/>
</dbReference>
<sequence length="286" mass="31331">MREHHTTTGGGPANGPLTLMLVGGGIRYPAFIGALRATEELGIPIARIIGASTGSIVAALYAAGMAPAEIHQLSLATDPVSFRDFRPRGIFTGMGICAGDALEGWLDRQLGGRRFSDPLRCPLAVVATDILNHSPHLLSADKHPDLAISAAVRFSAGIPFVFAWKKFSSRGREQVFIDGALMANVIETQCAEGGRTLVFKTFSKRSMNQPASPVLTLRRYAADLLNTFCHATDREFLKGGRWKDTITIHCGMVTPLSFSLTREEKEFLYEQGYQQTLKYLRYKWGI</sequence>
<dbReference type="AlphaFoldDB" id="A0A0B5BC27"/>
<dbReference type="Gene3D" id="3.40.1090.10">
    <property type="entry name" value="Cytosolic phospholipase A2 catalytic domain"/>
    <property type="match status" value="2"/>
</dbReference>
<dbReference type="STRING" id="345632.GPICK_00775"/>
<feature type="short sequence motif" description="GXSXG" evidence="2">
    <location>
        <begin position="50"/>
        <end position="54"/>
    </location>
</feature>
<evidence type="ECO:0000313" key="5">
    <source>
        <dbReference type="Proteomes" id="UP000057609"/>
    </source>
</evidence>
<evidence type="ECO:0000256" key="1">
    <source>
        <dbReference type="ARBA" id="ARBA00023098"/>
    </source>
</evidence>
<keyword evidence="2" id="KW-0442">Lipid degradation</keyword>
<keyword evidence="2" id="KW-0378">Hydrolase</keyword>
<dbReference type="KEGG" id="gpi:GPICK_00775"/>
<proteinExistence type="predicted"/>
<reference evidence="4 5" key="1">
    <citation type="journal article" date="2015" name="Genome Announc.">
        <title>Complete Genome of Geobacter pickeringii G13T, a Metal-Reducing Isolate from Sedimentary Kaolin Deposits.</title>
        <authorList>
            <person name="Badalamenti J.P."/>
            <person name="Bond D.R."/>
        </authorList>
    </citation>
    <scope>NUCLEOTIDE SEQUENCE [LARGE SCALE GENOMIC DNA]</scope>
    <source>
        <strain evidence="4 5">G13</strain>
    </source>
</reference>
<dbReference type="InterPro" id="IPR052580">
    <property type="entry name" value="Lipid_Hydrolase"/>
</dbReference>
<evidence type="ECO:0000256" key="2">
    <source>
        <dbReference type="PROSITE-ProRule" id="PRU01161"/>
    </source>
</evidence>
<dbReference type="HOGENOM" id="CLU_047251_3_0_7"/>
<feature type="active site" description="Proton acceptor" evidence="2">
    <location>
        <position position="178"/>
    </location>
</feature>
<protein>
    <submittedName>
        <fullName evidence="4">Phospholipase</fullName>
    </submittedName>
</protein>
<dbReference type="PROSITE" id="PS51635">
    <property type="entry name" value="PNPLA"/>
    <property type="match status" value="1"/>
</dbReference>
<keyword evidence="1 2" id="KW-0443">Lipid metabolism</keyword>
<feature type="domain" description="PNPLA" evidence="3">
    <location>
        <begin position="19"/>
        <end position="192"/>
    </location>
</feature>
<keyword evidence="5" id="KW-1185">Reference proteome</keyword>
<organism evidence="4 5">
    <name type="scientific">Geobacter pickeringii</name>
    <dbReference type="NCBI Taxonomy" id="345632"/>
    <lineage>
        <taxon>Bacteria</taxon>
        <taxon>Pseudomonadati</taxon>
        <taxon>Thermodesulfobacteriota</taxon>
        <taxon>Desulfuromonadia</taxon>
        <taxon>Geobacterales</taxon>
        <taxon>Geobacteraceae</taxon>
        <taxon>Geobacter</taxon>
    </lineage>
</organism>
<dbReference type="PANTHER" id="PTHR46394:SF1">
    <property type="entry name" value="PNPLA DOMAIN-CONTAINING PROTEIN"/>
    <property type="match status" value="1"/>
</dbReference>
<accession>A0A0B5BC27</accession>
<evidence type="ECO:0000313" key="4">
    <source>
        <dbReference type="EMBL" id="AJE02105.1"/>
    </source>
</evidence>
<dbReference type="SUPFAM" id="SSF52151">
    <property type="entry name" value="FabD/lysophospholipase-like"/>
    <property type="match status" value="1"/>
</dbReference>
<evidence type="ECO:0000259" key="3">
    <source>
        <dbReference type="PROSITE" id="PS51635"/>
    </source>
</evidence>
<name>A0A0B5BC27_9BACT</name>
<dbReference type="Proteomes" id="UP000057609">
    <property type="component" value="Chromosome"/>
</dbReference>
<dbReference type="CDD" id="cd07207">
    <property type="entry name" value="Pat_ExoU_VipD_like"/>
    <property type="match status" value="1"/>
</dbReference>
<dbReference type="InterPro" id="IPR002641">
    <property type="entry name" value="PNPLA_dom"/>
</dbReference>
<dbReference type="EMBL" id="CP009788">
    <property type="protein sequence ID" value="AJE02105.1"/>
    <property type="molecule type" value="Genomic_DNA"/>
</dbReference>
<dbReference type="InterPro" id="IPR016035">
    <property type="entry name" value="Acyl_Trfase/lysoPLipase"/>
</dbReference>
<dbReference type="OrthoDB" id="9770965at2"/>